<accession>A0A1F6PCW9</accession>
<protein>
    <recommendedName>
        <fullName evidence="4">DUF304 domain-containing protein</fullName>
    </recommendedName>
</protein>
<keyword evidence="1" id="KW-0812">Transmembrane</keyword>
<gene>
    <name evidence="2" type="ORF">A2538_02240</name>
</gene>
<dbReference type="PANTHER" id="PTHR37938">
    <property type="entry name" value="BLL0215 PROTEIN"/>
    <property type="match status" value="1"/>
</dbReference>
<feature type="transmembrane region" description="Helical" evidence="1">
    <location>
        <begin position="27"/>
        <end position="47"/>
    </location>
</feature>
<evidence type="ECO:0008006" key="4">
    <source>
        <dbReference type="Google" id="ProtNLM"/>
    </source>
</evidence>
<dbReference type="STRING" id="1798709.A2538_02240"/>
<dbReference type="EMBL" id="MFRE01000013">
    <property type="protein sequence ID" value="OGH94017.1"/>
    <property type="molecule type" value="Genomic_DNA"/>
</dbReference>
<keyword evidence="1" id="KW-1133">Transmembrane helix</keyword>
<dbReference type="Proteomes" id="UP000178254">
    <property type="component" value="Unassembled WGS sequence"/>
</dbReference>
<dbReference type="PANTHER" id="PTHR37938:SF1">
    <property type="entry name" value="BLL0215 PROTEIN"/>
    <property type="match status" value="1"/>
</dbReference>
<keyword evidence="1" id="KW-0472">Membrane</keyword>
<sequence length="219" mass="24919">MNIVKKINLNEDESIVFILRRHAIYKFVSYIFALTILLAVAFFVFWLLAQGPFGNVLIGGGIFLAVIVSVRAWHKDNGNFTVITSARVVDISRKGFLKELVSSVKYDNIKDIHIKKSGLSANLFNHGTIVIETKSERTILELEKIHDPLQAQTLIEECSENFARNGKLKDQDAIYSAFIKSIPDLDEERLYEVKDFLEARLTELSTEKLEGKIENDNQE</sequence>
<name>A0A1F6PCW9_9BACT</name>
<evidence type="ECO:0000313" key="2">
    <source>
        <dbReference type="EMBL" id="OGH94017.1"/>
    </source>
</evidence>
<organism evidence="2 3">
    <name type="scientific">Candidatus Magasanikbacteria bacterium RIFOXYD2_FULL_41_14</name>
    <dbReference type="NCBI Taxonomy" id="1798709"/>
    <lineage>
        <taxon>Bacteria</taxon>
        <taxon>Candidatus Magasanikiibacteriota</taxon>
    </lineage>
</organism>
<proteinExistence type="predicted"/>
<feature type="transmembrane region" description="Helical" evidence="1">
    <location>
        <begin position="53"/>
        <end position="73"/>
    </location>
</feature>
<evidence type="ECO:0000256" key="1">
    <source>
        <dbReference type="SAM" id="Phobius"/>
    </source>
</evidence>
<reference evidence="2 3" key="1">
    <citation type="journal article" date="2016" name="Nat. Commun.">
        <title>Thousands of microbial genomes shed light on interconnected biogeochemical processes in an aquifer system.</title>
        <authorList>
            <person name="Anantharaman K."/>
            <person name="Brown C.T."/>
            <person name="Hug L.A."/>
            <person name="Sharon I."/>
            <person name="Castelle C.J."/>
            <person name="Probst A.J."/>
            <person name="Thomas B.C."/>
            <person name="Singh A."/>
            <person name="Wilkins M.J."/>
            <person name="Karaoz U."/>
            <person name="Brodie E.L."/>
            <person name="Williams K.H."/>
            <person name="Hubbard S.S."/>
            <person name="Banfield J.F."/>
        </authorList>
    </citation>
    <scope>NUCLEOTIDE SEQUENCE [LARGE SCALE GENOMIC DNA]</scope>
</reference>
<evidence type="ECO:0000313" key="3">
    <source>
        <dbReference type="Proteomes" id="UP000178254"/>
    </source>
</evidence>
<comment type="caution">
    <text evidence="2">The sequence shown here is derived from an EMBL/GenBank/DDBJ whole genome shotgun (WGS) entry which is preliminary data.</text>
</comment>
<dbReference type="AlphaFoldDB" id="A0A1F6PCW9"/>